<evidence type="ECO:0000256" key="1">
    <source>
        <dbReference type="SAM" id="MobiDB-lite"/>
    </source>
</evidence>
<dbReference type="Proteomes" id="UP001212841">
    <property type="component" value="Unassembled WGS sequence"/>
</dbReference>
<protein>
    <submittedName>
        <fullName evidence="2">Uncharacterized protein</fullName>
    </submittedName>
</protein>
<feature type="compositionally biased region" description="Polar residues" evidence="1">
    <location>
        <begin position="33"/>
        <end position="44"/>
    </location>
</feature>
<reference evidence="2" key="1">
    <citation type="submission" date="2020-05" db="EMBL/GenBank/DDBJ databases">
        <title>Phylogenomic resolution of chytrid fungi.</title>
        <authorList>
            <person name="Stajich J.E."/>
            <person name="Amses K."/>
            <person name="Simmons R."/>
            <person name="Seto K."/>
            <person name="Myers J."/>
            <person name="Bonds A."/>
            <person name="Quandt C.A."/>
            <person name="Barry K."/>
            <person name="Liu P."/>
            <person name="Grigoriev I."/>
            <person name="Longcore J.E."/>
            <person name="James T.Y."/>
        </authorList>
    </citation>
    <scope>NUCLEOTIDE SEQUENCE</scope>
    <source>
        <strain evidence="2">JEL0318</strain>
    </source>
</reference>
<accession>A0AAD5SBX8</accession>
<proteinExistence type="predicted"/>
<comment type="caution">
    <text evidence="2">The sequence shown here is derived from an EMBL/GenBank/DDBJ whole genome shotgun (WGS) entry which is preliminary data.</text>
</comment>
<name>A0AAD5SBX8_9FUNG</name>
<feature type="compositionally biased region" description="Basic and acidic residues" evidence="1">
    <location>
        <begin position="45"/>
        <end position="85"/>
    </location>
</feature>
<feature type="region of interest" description="Disordered" evidence="1">
    <location>
        <begin position="1"/>
        <end position="85"/>
    </location>
</feature>
<evidence type="ECO:0000313" key="2">
    <source>
        <dbReference type="EMBL" id="KAJ3043086.1"/>
    </source>
</evidence>
<feature type="non-terminal residue" evidence="2">
    <location>
        <position position="1"/>
    </location>
</feature>
<dbReference type="AlphaFoldDB" id="A0AAD5SBX8"/>
<dbReference type="EMBL" id="JADGJD010001377">
    <property type="protein sequence ID" value="KAJ3043086.1"/>
    <property type="molecule type" value="Genomic_DNA"/>
</dbReference>
<feature type="compositionally biased region" description="Basic residues" evidence="1">
    <location>
        <begin position="1"/>
        <end position="10"/>
    </location>
</feature>
<gene>
    <name evidence="2" type="ORF">HK097_001822</name>
</gene>
<evidence type="ECO:0000313" key="3">
    <source>
        <dbReference type="Proteomes" id="UP001212841"/>
    </source>
</evidence>
<organism evidence="2 3">
    <name type="scientific">Rhizophlyctis rosea</name>
    <dbReference type="NCBI Taxonomy" id="64517"/>
    <lineage>
        <taxon>Eukaryota</taxon>
        <taxon>Fungi</taxon>
        <taxon>Fungi incertae sedis</taxon>
        <taxon>Chytridiomycota</taxon>
        <taxon>Chytridiomycota incertae sedis</taxon>
        <taxon>Chytridiomycetes</taxon>
        <taxon>Rhizophlyctidales</taxon>
        <taxon>Rhizophlyctidaceae</taxon>
        <taxon>Rhizophlyctis</taxon>
    </lineage>
</organism>
<sequence>IQVKDRKGKQKAGEGAQERLWVTPPKREKARTQNKGDASEVTQSPEEREPEGGKDAPTGDKEDEKKDEKRDGMWGNEKKDWIFQG</sequence>
<keyword evidence="3" id="KW-1185">Reference proteome</keyword>